<evidence type="ECO:0000313" key="2">
    <source>
        <dbReference type="Proteomes" id="UP000474630"/>
    </source>
</evidence>
<gene>
    <name evidence="1" type="ORF">G0Q07_11000</name>
</gene>
<dbReference type="EMBL" id="CP048409">
    <property type="protein sequence ID" value="QIA08211.1"/>
    <property type="molecule type" value="Genomic_DNA"/>
</dbReference>
<name>A0A6C0RGL2_9BACT</name>
<dbReference type="Proteomes" id="UP000474630">
    <property type="component" value="Chromosome"/>
</dbReference>
<dbReference type="KEGG" id="drc:G0Q07_11000"/>
<keyword evidence="2" id="KW-1185">Reference proteome</keyword>
<reference evidence="1 2" key="1">
    <citation type="submission" date="2020-02" db="EMBL/GenBank/DDBJ databases">
        <title>Genome sequencing for Draconibacterium sp. strain M1.</title>
        <authorList>
            <person name="Park S.-J."/>
        </authorList>
    </citation>
    <scope>NUCLEOTIDE SEQUENCE [LARGE SCALE GENOMIC DNA]</scope>
    <source>
        <strain evidence="1 2">M1</strain>
    </source>
</reference>
<organism evidence="1 2">
    <name type="scientific">Draconibacterium halophilum</name>
    <dbReference type="NCBI Taxonomy" id="2706887"/>
    <lineage>
        <taxon>Bacteria</taxon>
        <taxon>Pseudomonadati</taxon>
        <taxon>Bacteroidota</taxon>
        <taxon>Bacteroidia</taxon>
        <taxon>Marinilabiliales</taxon>
        <taxon>Prolixibacteraceae</taxon>
        <taxon>Draconibacterium</taxon>
    </lineage>
</organism>
<dbReference type="AlphaFoldDB" id="A0A6C0RGL2"/>
<evidence type="ECO:0000313" key="1">
    <source>
        <dbReference type="EMBL" id="QIA08211.1"/>
    </source>
</evidence>
<protein>
    <submittedName>
        <fullName evidence="1">Uncharacterized protein</fullName>
    </submittedName>
</protein>
<proteinExistence type="predicted"/>
<sequence>MARGKLIGAAGNHQLYTKQNSKWYYIATSEVASKFVAEKIIKHQFLELG</sequence>
<accession>A0A6C0RGL2</accession>
<dbReference type="RefSeq" id="WP_163346132.1">
    <property type="nucleotide sequence ID" value="NZ_CP048409.1"/>
</dbReference>